<gene>
    <name evidence="1" type="ORF">OWV82_009093</name>
</gene>
<evidence type="ECO:0000313" key="1">
    <source>
        <dbReference type="EMBL" id="KAJ4721406.1"/>
    </source>
</evidence>
<comment type="caution">
    <text evidence="1">The sequence shown here is derived from an EMBL/GenBank/DDBJ whole genome shotgun (WGS) entry which is preliminary data.</text>
</comment>
<dbReference type="Proteomes" id="UP001164539">
    <property type="component" value="Chromosome 4"/>
</dbReference>
<organism evidence="1 2">
    <name type="scientific">Melia azedarach</name>
    <name type="common">Chinaberry tree</name>
    <dbReference type="NCBI Taxonomy" id="155640"/>
    <lineage>
        <taxon>Eukaryota</taxon>
        <taxon>Viridiplantae</taxon>
        <taxon>Streptophyta</taxon>
        <taxon>Embryophyta</taxon>
        <taxon>Tracheophyta</taxon>
        <taxon>Spermatophyta</taxon>
        <taxon>Magnoliopsida</taxon>
        <taxon>eudicotyledons</taxon>
        <taxon>Gunneridae</taxon>
        <taxon>Pentapetalae</taxon>
        <taxon>rosids</taxon>
        <taxon>malvids</taxon>
        <taxon>Sapindales</taxon>
        <taxon>Meliaceae</taxon>
        <taxon>Melia</taxon>
    </lineage>
</organism>
<reference evidence="1 2" key="1">
    <citation type="journal article" date="2023" name="Science">
        <title>Complex scaffold remodeling in plant triterpene biosynthesis.</title>
        <authorList>
            <person name="De La Pena R."/>
            <person name="Hodgson H."/>
            <person name="Liu J.C."/>
            <person name="Stephenson M.J."/>
            <person name="Martin A.C."/>
            <person name="Owen C."/>
            <person name="Harkess A."/>
            <person name="Leebens-Mack J."/>
            <person name="Jimenez L.E."/>
            <person name="Osbourn A."/>
            <person name="Sattely E.S."/>
        </authorList>
    </citation>
    <scope>NUCLEOTIDE SEQUENCE [LARGE SCALE GENOMIC DNA]</scope>
    <source>
        <strain evidence="2">cv. JPN11</strain>
        <tissue evidence="1">Leaf</tissue>
    </source>
</reference>
<protein>
    <submittedName>
        <fullName evidence="1">B3 domain-containing protein</fullName>
    </submittedName>
</protein>
<name>A0ACC1YD57_MELAZ</name>
<accession>A0ACC1YD57</accession>
<evidence type="ECO:0000313" key="2">
    <source>
        <dbReference type="Proteomes" id="UP001164539"/>
    </source>
</evidence>
<sequence length="179" mass="20252">MQKQNSLLANWKDIMTSALGGSSGKGVENAQFRDQQFPTASKHIAIESQGDEFWPLSGKPYFTMILAKSHVQPLYQLTLPAKMTAILPSLEIPAFLTYKGKEWQMVYHGEVCKGKRFDTNWKKFAIDNKLKVGDGCVFELIECSSEKIKFKVQILRGDIPCKFEDKTNGESENMPIIIE</sequence>
<keyword evidence="2" id="KW-1185">Reference proteome</keyword>
<proteinExistence type="predicted"/>
<dbReference type="EMBL" id="CM051397">
    <property type="protein sequence ID" value="KAJ4721406.1"/>
    <property type="molecule type" value="Genomic_DNA"/>
</dbReference>